<dbReference type="KEGG" id="rul:UC8_19570"/>
<protein>
    <submittedName>
        <fullName evidence="4">Regulatory protein BlaR1</fullName>
    </submittedName>
</protein>
<dbReference type="Proteomes" id="UP000325286">
    <property type="component" value="Chromosome"/>
</dbReference>
<feature type="compositionally biased region" description="Basic and acidic residues" evidence="1">
    <location>
        <begin position="457"/>
        <end position="471"/>
    </location>
</feature>
<keyword evidence="2" id="KW-0472">Membrane</keyword>
<dbReference type="PANTHER" id="PTHR34978:SF3">
    <property type="entry name" value="SLR0241 PROTEIN"/>
    <property type="match status" value="1"/>
</dbReference>
<feature type="transmembrane region" description="Helical" evidence="2">
    <location>
        <begin position="42"/>
        <end position="62"/>
    </location>
</feature>
<dbReference type="OrthoDB" id="291597at2"/>
<dbReference type="EMBL" id="CP042914">
    <property type="protein sequence ID" value="QEG39954.1"/>
    <property type="molecule type" value="Genomic_DNA"/>
</dbReference>
<dbReference type="AlphaFoldDB" id="A0A5B9QLY2"/>
<dbReference type="Pfam" id="PF05569">
    <property type="entry name" value="Peptidase_M56"/>
    <property type="match status" value="1"/>
</dbReference>
<dbReference type="CDD" id="cd07341">
    <property type="entry name" value="M56_BlaR1_MecR1_like"/>
    <property type="match status" value="1"/>
</dbReference>
<feature type="region of interest" description="Disordered" evidence="1">
    <location>
        <begin position="422"/>
        <end position="481"/>
    </location>
</feature>
<evidence type="ECO:0000313" key="4">
    <source>
        <dbReference type="EMBL" id="QEG39954.1"/>
    </source>
</evidence>
<feature type="compositionally biased region" description="Polar residues" evidence="1">
    <location>
        <begin position="377"/>
        <end position="386"/>
    </location>
</feature>
<name>A0A5B9QLY2_9BACT</name>
<dbReference type="InterPro" id="IPR008756">
    <property type="entry name" value="Peptidase_M56"/>
</dbReference>
<proteinExistence type="predicted"/>
<evidence type="ECO:0000313" key="5">
    <source>
        <dbReference type="Proteomes" id="UP000325286"/>
    </source>
</evidence>
<evidence type="ECO:0000256" key="1">
    <source>
        <dbReference type="SAM" id="MobiDB-lite"/>
    </source>
</evidence>
<dbReference type="RefSeq" id="WP_068136402.1">
    <property type="nucleotide sequence ID" value="NZ_CP042914.1"/>
</dbReference>
<reference evidence="4 5" key="1">
    <citation type="submission" date="2019-08" db="EMBL/GenBank/DDBJ databases">
        <title>Deep-cultivation of Planctomycetes and their phenomic and genomic characterization uncovers novel biology.</title>
        <authorList>
            <person name="Wiegand S."/>
            <person name="Jogler M."/>
            <person name="Boedeker C."/>
            <person name="Pinto D."/>
            <person name="Vollmers J."/>
            <person name="Rivas-Marin E."/>
            <person name="Kohn T."/>
            <person name="Peeters S.H."/>
            <person name="Heuer A."/>
            <person name="Rast P."/>
            <person name="Oberbeckmann S."/>
            <person name="Bunk B."/>
            <person name="Jeske O."/>
            <person name="Meyerdierks A."/>
            <person name="Storesund J.E."/>
            <person name="Kallscheuer N."/>
            <person name="Luecker S."/>
            <person name="Lage O.M."/>
            <person name="Pohl T."/>
            <person name="Merkel B.J."/>
            <person name="Hornburger P."/>
            <person name="Mueller R.-W."/>
            <person name="Bruemmer F."/>
            <person name="Labrenz M."/>
            <person name="Spormann A.M."/>
            <person name="Op den Camp H."/>
            <person name="Overmann J."/>
            <person name="Amann R."/>
            <person name="Jetten M.S.M."/>
            <person name="Mascher T."/>
            <person name="Medema M.H."/>
            <person name="Devos D.P."/>
            <person name="Kaster A.-K."/>
            <person name="Ovreas L."/>
            <person name="Rohde M."/>
            <person name="Galperin M.Y."/>
            <person name="Jogler C."/>
        </authorList>
    </citation>
    <scope>NUCLEOTIDE SEQUENCE [LARGE SCALE GENOMIC DNA]</scope>
    <source>
        <strain evidence="4 5">UC8</strain>
    </source>
</reference>
<evidence type="ECO:0000259" key="3">
    <source>
        <dbReference type="Pfam" id="PF05569"/>
    </source>
</evidence>
<keyword evidence="2" id="KW-1133">Transmembrane helix</keyword>
<feature type="transmembrane region" description="Helical" evidence="2">
    <location>
        <begin position="243"/>
        <end position="263"/>
    </location>
</feature>
<feature type="compositionally biased region" description="Low complexity" evidence="1">
    <location>
        <begin position="472"/>
        <end position="481"/>
    </location>
</feature>
<evidence type="ECO:0000256" key="2">
    <source>
        <dbReference type="SAM" id="Phobius"/>
    </source>
</evidence>
<feature type="compositionally biased region" description="Low complexity" evidence="1">
    <location>
        <begin position="390"/>
        <end position="406"/>
    </location>
</feature>
<organism evidence="4 5">
    <name type="scientific">Roseimaritima ulvae</name>
    <dbReference type="NCBI Taxonomy" id="980254"/>
    <lineage>
        <taxon>Bacteria</taxon>
        <taxon>Pseudomonadati</taxon>
        <taxon>Planctomycetota</taxon>
        <taxon>Planctomycetia</taxon>
        <taxon>Pirellulales</taxon>
        <taxon>Pirellulaceae</taxon>
        <taxon>Roseimaritima</taxon>
    </lineage>
</organism>
<feature type="transmembrane region" description="Helical" evidence="2">
    <location>
        <begin position="132"/>
        <end position="153"/>
    </location>
</feature>
<sequence length="647" mass="70412">MSDLLTFVTAGLHRTLLPMWVAVVLLWLLERFVVRLTPRHRCWLWRLLFLKCIVVFFVPLGLPMPPLPMTALSLGSAAAAVGPTAASAGSVGSAERAAVFAPPAVANANAATATTAGDLAAAVPTTGGTLDVASGLLLLWSLGVCVHVALLAHHHGVLSARLRRGNVASLPAPLRTLYADVARQMRVHRPPRLCLNDRFTSPALVCHGRVQIVLPANFFEQHGADACRVALAHELAHYRRHDLFWNTLVAVVSIGLFFFPPLWLARRRYRLAMESACDWDAIRYGRVGLALYARLLVALVDTGSRRSPALGIVPMSGSETFRSLSERLAAMKRFQLLSRGAWAPRTITPRALVSLAMLCVLVPWSRADDRYRRTESQRSPGSQTPQGLPGSQSSTASVSSSSSSFSGPGGRVFSNAQVSANATGNASGSGLASSGATTQALGDRKQTFSSAAGTAEGKPDRSNSSEREANSNRRLQNLSSSSSSAVIVNGIRLTRITEAGGQGTRTQLKVLDKEKEYFIVQSKNRNREWIEVRVRDSGKALGEDTNEKVYTANSRDQLKRREPDLVRAIERYEKLAGNAEASVDMERGRANSRAWRDNLDPPQENLGGNAQQMMLDQLRQMQQQHADNAQMQGMLRQMLEDVEKSSP</sequence>
<feature type="compositionally biased region" description="Low complexity" evidence="1">
    <location>
        <begin position="422"/>
        <end position="438"/>
    </location>
</feature>
<feature type="region of interest" description="Disordered" evidence="1">
    <location>
        <begin position="371"/>
        <end position="410"/>
    </location>
</feature>
<gene>
    <name evidence="4" type="primary">blaR1_5</name>
    <name evidence="4" type="ORF">UC8_19570</name>
</gene>
<dbReference type="PANTHER" id="PTHR34978">
    <property type="entry name" value="POSSIBLE SENSOR-TRANSDUCER PROTEIN BLAR"/>
    <property type="match status" value="1"/>
</dbReference>
<accession>A0A5B9QLY2</accession>
<feature type="domain" description="Peptidase M56" evidence="3">
    <location>
        <begin position="19"/>
        <end position="329"/>
    </location>
</feature>
<keyword evidence="2" id="KW-0812">Transmembrane</keyword>
<keyword evidence="5" id="KW-1185">Reference proteome</keyword>
<feature type="transmembrane region" description="Helical" evidence="2">
    <location>
        <begin position="12"/>
        <end position="30"/>
    </location>
</feature>
<dbReference type="InterPro" id="IPR052173">
    <property type="entry name" value="Beta-lactam_resp_regulator"/>
</dbReference>